<proteinExistence type="predicted"/>
<dbReference type="Pfam" id="PF00534">
    <property type="entry name" value="Glycos_transf_1"/>
    <property type="match status" value="1"/>
</dbReference>
<dbReference type="InterPro" id="IPR050194">
    <property type="entry name" value="Glycosyltransferase_grp1"/>
</dbReference>
<accession>A0ABT3L884</accession>
<dbReference type="PANTHER" id="PTHR45947">
    <property type="entry name" value="SULFOQUINOVOSYL TRANSFERASE SQD2"/>
    <property type="match status" value="1"/>
</dbReference>
<dbReference type="EMBL" id="JAIHOM010000083">
    <property type="protein sequence ID" value="MCW6037667.1"/>
    <property type="molecule type" value="Genomic_DNA"/>
</dbReference>
<name>A0ABT3L884_9CYAN</name>
<keyword evidence="1" id="KW-0472">Membrane</keyword>
<reference evidence="3 4" key="1">
    <citation type="submission" date="2021-08" db="EMBL/GenBank/DDBJ databases">
        <title>Draft genome sequence of Spirulina subsalsa with high tolerance to salinity and hype-accumulation of phycocyanin.</title>
        <authorList>
            <person name="Pei H."/>
            <person name="Jiang L."/>
        </authorList>
    </citation>
    <scope>NUCLEOTIDE SEQUENCE [LARGE SCALE GENOMIC DNA]</scope>
    <source>
        <strain evidence="3 4">FACHB-351</strain>
    </source>
</reference>
<gene>
    <name evidence="3" type="ORF">K4A83_15500</name>
</gene>
<dbReference type="InterPro" id="IPR001296">
    <property type="entry name" value="Glyco_trans_1"/>
</dbReference>
<dbReference type="CDD" id="cd03801">
    <property type="entry name" value="GT4_PimA-like"/>
    <property type="match status" value="1"/>
</dbReference>
<sequence length="395" mass="43695">MRGKQRVLIVVSHPVPYIIPLFRGMVAEGTLDPLVAYCSLEGVESYQDPEFGTEIAWDVPMLEGYDWVNPPNVSPRPGIGRFWGLINPQLMDLVDQVDGVIVYAGYAYASFWLVAWAAKLKGKPFLFSTDASSIAPRDRASWKRWLKPLILPWIFRLGDVILVSSTYGKEMVEGLGIPPQRVVLTPSATDNDWWLAQGAKVDRDAVRQGWGIAEDGVVVLCAGKLQYWKRPHDILRAFALANVPGSYLFYAGDGVLRPELEAEAATLGVGDRVKFLGFVNQQELVGVYRGADLFCLCSEYEPFGVVVSEAMLCETAAVVSDQVGAREIIESGVNGFVYPCGDIDALAQVLREILPERDRLKTMAKAAQKRLETWSPRENVAAQIQAFLLAKSINN</sequence>
<keyword evidence="1" id="KW-1133">Transmembrane helix</keyword>
<dbReference type="SUPFAM" id="SSF53756">
    <property type="entry name" value="UDP-Glycosyltransferase/glycogen phosphorylase"/>
    <property type="match status" value="1"/>
</dbReference>
<feature type="domain" description="Glycosyl transferase family 1" evidence="2">
    <location>
        <begin position="202"/>
        <end position="370"/>
    </location>
</feature>
<organism evidence="3 4">
    <name type="scientific">Spirulina subsalsa FACHB-351</name>
    <dbReference type="NCBI Taxonomy" id="234711"/>
    <lineage>
        <taxon>Bacteria</taxon>
        <taxon>Bacillati</taxon>
        <taxon>Cyanobacteriota</taxon>
        <taxon>Cyanophyceae</taxon>
        <taxon>Spirulinales</taxon>
        <taxon>Spirulinaceae</taxon>
        <taxon>Spirulina</taxon>
    </lineage>
</organism>
<keyword evidence="4" id="KW-1185">Reference proteome</keyword>
<dbReference type="Gene3D" id="3.40.50.2000">
    <property type="entry name" value="Glycogen Phosphorylase B"/>
    <property type="match status" value="2"/>
</dbReference>
<evidence type="ECO:0000256" key="1">
    <source>
        <dbReference type="SAM" id="Phobius"/>
    </source>
</evidence>
<protein>
    <submittedName>
        <fullName evidence="3">Glycosyltransferase family 4 protein</fullName>
    </submittedName>
</protein>
<comment type="caution">
    <text evidence="3">The sequence shown here is derived from an EMBL/GenBank/DDBJ whole genome shotgun (WGS) entry which is preliminary data.</text>
</comment>
<dbReference type="PANTHER" id="PTHR45947:SF3">
    <property type="entry name" value="SULFOQUINOVOSYL TRANSFERASE SQD2"/>
    <property type="match status" value="1"/>
</dbReference>
<dbReference type="RefSeq" id="WP_265265530.1">
    <property type="nucleotide sequence ID" value="NZ_JAIHOM010000083.1"/>
</dbReference>
<keyword evidence="1" id="KW-0812">Transmembrane</keyword>
<evidence type="ECO:0000259" key="2">
    <source>
        <dbReference type="Pfam" id="PF00534"/>
    </source>
</evidence>
<feature type="transmembrane region" description="Helical" evidence="1">
    <location>
        <begin position="100"/>
        <end position="118"/>
    </location>
</feature>
<dbReference type="Proteomes" id="UP001526426">
    <property type="component" value="Unassembled WGS sequence"/>
</dbReference>
<evidence type="ECO:0000313" key="3">
    <source>
        <dbReference type="EMBL" id="MCW6037667.1"/>
    </source>
</evidence>
<evidence type="ECO:0000313" key="4">
    <source>
        <dbReference type="Proteomes" id="UP001526426"/>
    </source>
</evidence>